<evidence type="ECO:0000313" key="6">
    <source>
        <dbReference type="Proteomes" id="UP001228113"/>
    </source>
</evidence>
<feature type="compositionally biased region" description="Pro residues" evidence="4">
    <location>
        <begin position="310"/>
        <end position="324"/>
    </location>
</feature>
<reference evidence="5" key="1">
    <citation type="journal article" date="2023" name="Int. J. Syst. Evol. Microbiol.">
        <title>Mesoterricola silvestris gen. nov., sp. nov., Mesoterricola sediminis sp. nov., Geothrix oryzae sp. nov., Geothrix edaphica sp. nov., Geothrix rubra sp. nov., and Geothrix limicola sp. nov., six novel members of Acidobacteriota isolated from soils.</title>
        <authorList>
            <person name="Itoh H."/>
            <person name="Sugisawa Y."/>
            <person name="Mise K."/>
            <person name="Xu Z."/>
            <person name="Kuniyasu M."/>
            <person name="Ushijima N."/>
            <person name="Kawano K."/>
            <person name="Kobayashi E."/>
            <person name="Shiratori Y."/>
            <person name="Masuda Y."/>
            <person name="Senoo K."/>
        </authorList>
    </citation>
    <scope>NUCLEOTIDE SEQUENCE</scope>
    <source>
        <strain evidence="5">W786</strain>
    </source>
</reference>
<dbReference type="InterPro" id="IPR019734">
    <property type="entry name" value="TPR_rpt"/>
</dbReference>
<dbReference type="SMART" id="SM00028">
    <property type="entry name" value="TPR"/>
    <property type="match status" value="6"/>
</dbReference>
<keyword evidence="1" id="KW-0677">Repeat</keyword>
<evidence type="ECO:0000256" key="4">
    <source>
        <dbReference type="SAM" id="MobiDB-lite"/>
    </source>
</evidence>
<dbReference type="Gene3D" id="3.40.50.2000">
    <property type="entry name" value="Glycogen Phosphorylase B"/>
    <property type="match status" value="1"/>
</dbReference>
<feature type="repeat" description="TPR" evidence="3">
    <location>
        <begin position="144"/>
        <end position="177"/>
    </location>
</feature>
<dbReference type="Pfam" id="PF13432">
    <property type="entry name" value="TPR_16"/>
    <property type="match status" value="3"/>
</dbReference>
<dbReference type="AlphaFoldDB" id="A0AA48KF98"/>
<dbReference type="PANTHER" id="PTHR44858:SF1">
    <property type="entry name" value="UDP-N-ACETYLGLUCOSAMINE--PEPTIDE N-ACETYLGLUCOSAMINYLTRANSFERASE SPINDLY-RELATED"/>
    <property type="match status" value="1"/>
</dbReference>
<dbReference type="EMBL" id="AP027081">
    <property type="protein sequence ID" value="BDU78830.1"/>
    <property type="molecule type" value="Genomic_DNA"/>
</dbReference>
<evidence type="ECO:0008006" key="7">
    <source>
        <dbReference type="Google" id="ProtNLM"/>
    </source>
</evidence>
<dbReference type="PANTHER" id="PTHR44858">
    <property type="entry name" value="TETRATRICOPEPTIDE REPEAT PROTEIN 6"/>
    <property type="match status" value="1"/>
</dbReference>
<evidence type="ECO:0000313" key="5">
    <source>
        <dbReference type="EMBL" id="BDU78830.1"/>
    </source>
</evidence>
<proteinExistence type="predicted"/>
<dbReference type="PROSITE" id="PS50005">
    <property type="entry name" value="TPR"/>
    <property type="match status" value="4"/>
</dbReference>
<dbReference type="SUPFAM" id="SSF48452">
    <property type="entry name" value="TPR-like"/>
    <property type="match status" value="1"/>
</dbReference>
<name>A0AA48KF98_9BACT</name>
<dbReference type="PROSITE" id="PS50293">
    <property type="entry name" value="TPR_REGION"/>
    <property type="match status" value="1"/>
</dbReference>
<keyword evidence="6" id="KW-1185">Reference proteome</keyword>
<gene>
    <name evidence="5" type="ORF">METESE_37880</name>
</gene>
<dbReference type="InterPro" id="IPR011990">
    <property type="entry name" value="TPR-like_helical_dom_sf"/>
</dbReference>
<dbReference type="Gene3D" id="1.25.40.10">
    <property type="entry name" value="Tetratricopeptide repeat domain"/>
    <property type="match status" value="1"/>
</dbReference>
<accession>A0AA48KF98</accession>
<feature type="repeat" description="TPR" evidence="3">
    <location>
        <begin position="76"/>
        <end position="109"/>
    </location>
</feature>
<feature type="repeat" description="TPR" evidence="3">
    <location>
        <begin position="110"/>
        <end position="143"/>
    </location>
</feature>
<protein>
    <recommendedName>
        <fullName evidence="7">Tetratricopeptide repeat protein</fullName>
    </recommendedName>
</protein>
<feature type="region of interest" description="Disordered" evidence="4">
    <location>
        <begin position="308"/>
        <end position="329"/>
    </location>
</feature>
<keyword evidence="2 3" id="KW-0802">TPR repeat</keyword>
<dbReference type="Proteomes" id="UP001228113">
    <property type="component" value="Chromosome"/>
</dbReference>
<dbReference type="SUPFAM" id="SSF53756">
    <property type="entry name" value="UDP-Glycosyltransferase/glycogen phosphorylase"/>
    <property type="match status" value="1"/>
</dbReference>
<evidence type="ECO:0000256" key="3">
    <source>
        <dbReference type="PROSITE-ProRule" id="PRU00339"/>
    </source>
</evidence>
<evidence type="ECO:0000256" key="2">
    <source>
        <dbReference type="ARBA" id="ARBA00022803"/>
    </source>
</evidence>
<dbReference type="InterPro" id="IPR050498">
    <property type="entry name" value="Ycf3"/>
</dbReference>
<sequence length="479" mass="51115">MEAPRPDILPWLAEALAKQRAGNLGGALLAYRRVLSRDPAIPDAWSNLASVLHTLGRHEEAHEAVQEALRLAPANPAALVTLGGVLAALGRPGAALEAYREALTQDPGNLAATANLAGVLARLGRLDEALEADRAALALAPANPEVRLNLGYTLMRMGRLDEAEAAFLAALAADPGLAKARWNLAYLRLLQGRYREAWPDFRARLDVPQGLDNLRSFQEPAWDGAPFPGRTLLVWAEQGLGDTLQFARYLPLARARGGTVLFQTYACLRGVLGDLPGADRIVTEAEDLPPFDLQAPLLDLPALFGSTPADLPPPAPLGPPPGHPATPELQAFREGPGRRAGLVWAGSAQHLDDARRSLDPALLAPLGAAPGVRWASLQVGGPPPPPLPGLVDLGRTFRDFSDTAAALATLDLLVTVDTSVAHLAGSMGVPTRLLLPFFPDWRWGMTGEACPWYPSVRLLRQPEPGAWAPAIARILEDLR</sequence>
<dbReference type="KEGG" id="msea:METESE_37880"/>
<feature type="repeat" description="TPR" evidence="3">
    <location>
        <begin position="42"/>
        <end position="75"/>
    </location>
</feature>
<dbReference type="RefSeq" id="WP_316410823.1">
    <property type="nucleotide sequence ID" value="NZ_AP027081.1"/>
</dbReference>
<evidence type="ECO:0000256" key="1">
    <source>
        <dbReference type="ARBA" id="ARBA00022737"/>
    </source>
</evidence>
<organism evidence="5 6">
    <name type="scientific">Mesoterricola sediminis</name>
    <dbReference type="NCBI Taxonomy" id="2927980"/>
    <lineage>
        <taxon>Bacteria</taxon>
        <taxon>Pseudomonadati</taxon>
        <taxon>Acidobacteriota</taxon>
        <taxon>Holophagae</taxon>
        <taxon>Holophagales</taxon>
        <taxon>Holophagaceae</taxon>
        <taxon>Mesoterricola</taxon>
    </lineage>
</organism>